<evidence type="ECO:0000256" key="1">
    <source>
        <dbReference type="SAM" id="SignalP"/>
    </source>
</evidence>
<dbReference type="AlphaFoldDB" id="A0A8S9KQ82"/>
<keyword evidence="1" id="KW-0732">Signal</keyword>
<accession>A0A8S9KQ82</accession>
<dbReference type="EMBL" id="QGKW02000717">
    <property type="protein sequence ID" value="KAF2595598.1"/>
    <property type="molecule type" value="Genomic_DNA"/>
</dbReference>
<organism evidence="2 3">
    <name type="scientific">Brassica cretica</name>
    <name type="common">Mustard</name>
    <dbReference type="NCBI Taxonomy" id="69181"/>
    <lineage>
        <taxon>Eukaryota</taxon>
        <taxon>Viridiplantae</taxon>
        <taxon>Streptophyta</taxon>
        <taxon>Embryophyta</taxon>
        <taxon>Tracheophyta</taxon>
        <taxon>Spermatophyta</taxon>
        <taxon>Magnoliopsida</taxon>
        <taxon>eudicotyledons</taxon>
        <taxon>Gunneridae</taxon>
        <taxon>Pentapetalae</taxon>
        <taxon>rosids</taxon>
        <taxon>malvids</taxon>
        <taxon>Brassicales</taxon>
        <taxon>Brassicaceae</taxon>
        <taxon>Brassiceae</taxon>
        <taxon>Brassica</taxon>
    </lineage>
</organism>
<comment type="caution">
    <text evidence="2">The sequence shown here is derived from an EMBL/GenBank/DDBJ whole genome shotgun (WGS) entry which is preliminary data.</text>
</comment>
<evidence type="ECO:0008006" key="4">
    <source>
        <dbReference type="Google" id="ProtNLM"/>
    </source>
</evidence>
<reference evidence="2" key="1">
    <citation type="submission" date="2019-12" db="EMBL/GenBank/DDBJ databases">
        <title>Genome sequencing and annotation of Brassica cretica.</title>
        <authorList>
            <person name="Studholme D.J."/>
            <person name="Sarris P.F."/>
        </authorList>
    </citation>
    <scope>NUCLEOTIDE SEQUENCE</scope>
    <source>
        <strain evidence="2">PFS-001/15</strain>
        <tissue evidence="2">Leaf</tissue>
    </source>
</reference>
<dbReference type="Proteomes" id="UP000712281">
    <property type="component" value="Unassembled WGS sequence"/>
</dbReference>
<name>A0A8S9KQ82_BRACR</name>
<gene>
    <name evidence="2" type="ORF">F2Q68_00011113</name>
</gene>
<feature type="chain" id="PRO_5035939310" description="Secreted protein" evidence="1">
    <location>
        <begin position="22"/>
        <end position="83"/>
    </location>
</feature>
<evidence type="ECO:0000313" key="2">
    <source>
        <dbReference type="EMBL" id="KAF2595598.1"/>
    </source>
</evidence>
<evidence type="ECO:0000313" key="3">
    <source>
        <dbReference type="Proteomes" id="UP000712281"/>
    </source>
</evidence>
<protein>
    <recommendedName>
        <fullName evidence="4">Secreted protein</fullName>
    </recommendedName>
</protein>
<sequence>MCSSLLFRIRFLSLFVDVSSPVDLRHSLCDALSSSISLRRSLTSSSSSSTIPSLSGSIRSQSNRWLVTFFVSVPVEISKGDDD</sequence>
<proteinExistence type="predicted"/>
<feature type="signal peptide" evidence="1">
    <location>
        <begin position="1"/>
        <end position="21"/>
    </location>
</feature>